<dbReference type="PANTHER" id="PTHR43877">
    <property type="entry name" value="AMINOALKYLPHOSPHONATE N-ACETYLTRANSFERASE-RELATED-RELATED"/>
    <property type="match status" value="1"/>
</dbReference>
<evidence type="ECO:0000259" key="3">
    <source>
        <dbReference type="PROSITE" id="PS51186"/>
    </source>
</evidence>
<organism evidence="4 5">
    <name type="scientific">Hydrogenoanaerobacterium saccharovorans</name>
    <dbReference type="NCBI Taxonomy" id="474960"/>
    <lineage>
        <taxon>Bacteria</taxon>
        <taxon>Bacillati</taxon>
        <taxon>Bacillota</taxon>
        <taxon>Clostridia</taxon>
        <taxon>Eubacteriales</taxon>
        <taxon>Oscillospiraceae</taxon>
        <taxon>Hydrogenoanaerobacterium</taxon>
    </lineage>
</organism>
<sequence length="169" mass="19383">MPEIRIIPFTPEYAGELGQLHWQVWEETYRGLIPDAYLDTFTPEKWTEKARRDTLSSFLLFEDGELAGFASCSDPARESVPVPEASEIVAFYLLRKFQGQGLAGALMRHCLDFCTCPNVVLYVLEGNEKAAGFYRHMGFEPTGRIQLDHTPYGTLRDLEMVCRRKRKEN</sequence>
<dbReference type="SUPFAM" id="SSF55729">
    <property type="entry name" value="Acyl-CoA N-acyltransferases (Nat)"/>
    <property type="match status" value="1"/>
</dbReference>
<dbReference type="CDD" id="cd04301">
    <property type="entry name" value="NAT_SF"/>
    <property type="match status" value="1"/>
</dbReference>
<dbReference type="InterPro" id="IPR050832">
    <property type="entry name" value="Bact_Acetyltransf"/>
</dbReference>
<dbReference type="PROSITE" id="PS51186">
    <property type="entry name" value="GNAT"/>
    <property type="match status" value="1"/>
</dbReference>
<evidence type="ECO:0000256" key="1">
    <source>
        <dbReference type="ARBA" id="ARBA00022679"/>
    </source>
</evidence>
<dbReference type="InterPro" id="IPR016181">
    <property type="entry name" value="Acyl_CoA_acyltransferase"/>
</dbReference>
<dbReference type="RefSeq" id="WP_204719153.1">
    <property type="nucleotide sequence ID" value="NZ_JACSNR010000001.1"/>
</dbReference>
<evidence type="ECO:0000313" key="5">
    <source>
        <dbReference type="Proteomes" id="UP000724149"/>
    </source>
</evidence>
<feature type="domain" description="N-acetyltransferase" evidence="3">
    <location>
        <begin position="4"/>
        <end position="165"/>
    </location>
</feature>
<gene>
    <name evidence="4" type="ORF">H9X81_00150</name>
</gene>
<keyword evidence="1" id="KW-0808">Transferase</keyword>
<keyword evidence="2" id="KW-0012">Acyltransferase</keyword>
<protein>
    <submittedName>
        <fullName evidence="4">GNAT family N-acetyltransferase</fullName>
    </submittedName>
</protein>
<dbReference type="EMBL" id="JACSNR010000001">
    <property type="protein sequence ID" value="MBM6922108.1"/>
    <property type="molecule type" value="Genomic_DNA"/>
</dbReference>
<comment type="caution">
    <text evidence="4">The sequence shown here is derived from an EMBL/GenBank/DDBJ whole genome shotgun (WGS) entry which is preliminary data.</text>
</comment>
<dbReference type="Proteomes" id="UP000724149">
    <property type="component" value="Unassembled WGS sequence"/>
</dbReference>
<dbReference type="Gene3D" id="3.40.630.30">
    <property type="match status" value="1"/>
</dbReference>
<evidence type="ECO:0000313" key="4">
    <source>
        <dbReference type="EMBL" id="MBM6922108.1"/>
    </source>
</evidence>
<dbReference type="Pfam" id="PF00583">
    <property type="entry name" value="Acetyltransf_1"/>
    <property type="match status" value="1"/>
</dbReference>
<dbReference type="InterPro" id="IPR000182">
    <property type="entry name" value="GNAT_dom"/>
</dbReference>
<name>A0ABS2GKL4_9FIRM</name>
<proteinExistence type="predicted"/>
<evidence type="ECO:0000256" key="2">
    <source>
        <dbReference type="ARBA" id="ARBA00023315"/>
    </source>
</evidence>
<reference evidence="4 5" key="1">
    <citation type="journal article" date="2021" name="Sci. Rep.">
        <title>The distribution of antibiotic resistance genes in chicken gut microbiota commensals.</title>
        <authorList>
            <person name="Juricova H."/>
            <person name="Matiasovicova J."/>
            <person name="Kubasova T."/>
            <person name="Cejkova D."/>
            <person name="Rychlik I."/>
        </authorList>
    </citation>
    <scope>NUCLEOTIDE SEQUENCE [LARGE SCALE GENOMIC DNA]</scope>
    <source>
        <strain evidence="4 5">An564</strain>
    </source>
</reference>
<keyword evidence="5" id="KW-1185">Reference proteome</keyword>
<accession>A0ABS2GKL4</accession>